<name>A0A3B1BRS5_9ZZZZ</name>
<evidence type="ECO:0000313" key="1">
    <source>
        <dbReference type="EMBL" id="VAX18632.1"/>
    </source>
</evidence>
<sequence>MNGARADPSVNTMSAPRRSRINIIGASQNFFLTLRKSQNSAAIDGLCIFSNSYFIIGKIFYRNNERLCKYFFVLSATAMEHYISLERSIQKIYWAAR</sequence>
<accession>A0A3B1BRS5</accession>
<dbReference type="AlphaFoldDB" id="A0A3B1BRS5"/>
<organism evidence="1">
    <name type="scientific">hydrothermal vent metagenome</name>
    <dbReference type="NCBI Taxonomy" id="652676"/>
    <lineage>
        <taxon>unclassified sequences</taxon>
        <taxon>metagenomes</taxon>
        <taxon>ecological metagenomes</taxon>
    </lineage>
</organism>
<gene>
    <name evidence="1" type="ORF">MNBD_NITROSPINAE03-335</name>
</gene>
<reference evidence="1" key="1">
    <citation type="submission" date="2018-06" db="EMBL/GenBank/DDBJ databases">
        <authorList>
            <person name="Zhirakovskaya E."/>
        </authorList>
    </citation>
    <scope>NUCLEOTIDE SEQUENCE</scope>
</reference>
<dbReference type="EMBL" id="UOGB01000119">
    <property type="protein sequence ID" value="VAX18632.1"/>
    <property type="molecule type" value="Genomic_DNA"/>
</dbReference>
<protein>
    <submittedName>
        <fullName evidence="1">Uncharacterized protein</fullName>
    </submittedName>
</protein>
<proteinExistence type="predicted"/>